<proteinExistence type="predicted"/>
<accession>A0A699IE32</accession>
<evidence type="ECO:0008006" key="2">
    <source>
        <dbReference type="Google" id="ProtNLM"/>
    </source>
</evidence>
<gene>
    <name evidence="1" type="ORF">Tci_510902</name>
</gene>
<dbReference type="EMBL" id="BKCJ010273030">
    <property type="protein sequence ID" value="GEZ38929.1"/>
    <property type="molecule type" value="Genomic_DNA"/>
</dbReference>
<sequence length="154" mass="17937">MTSTRMTMSQEDLAKIISRNVNALATYETNRRNRKDSQSSGSDERRMVHTTRECTYTNFLKCQPLNYKGTKGAVGLAQWFERMETILHINKCIVEFQVKFASCTLLGGALTWWNSYVRTVGHDVTYGMPWNTLMKMMTKNYCSRREIKKLEIEL</sequence>
<reference evidence="1" key="1">
    <citation type="journal article" date="2019" name="Sci. Rep.">
        <title>Draft genome of Tanacetum cinerariifolium, the natural source of mosquito coil.</title>
        <authorList>
            <person name="Yamashiro T."/>
            <person name="Shiraishi A."/>
            <person name="Satake H."/>
            <person name="Nakayama K."/>
        </authorList>
    </citation>
    <scope>NUCLEOTIDE SEQUENCE</scope>
</reference>
<name>A0A699IE32_TANCI</name>
<comment type="caution">
    <text evidence="1">The sequence shown here is derived from an EMBL/GenBank/DDBJ whole genome shotgun (WGS) entry which is preliminary data.</text>
</comment>
<dbReference type="AlphaFoldDB" id="A0A699IE32"/>
<evidence type="ECO:0000313" key="1">
    <source>
        <dbReference type="EMBL" id="GEZ38929.1"/>
    </source>
</evidence>
<protein>
    <recommendedName>
        <fullName evidence="2">Reverse transcriptase domain-containing protein</fullName>
    </recommendedName>
</protein>
<organism evidence="1">
    <name type="scientific">Tanacetum cinerariifolium</name>
    <name type="common">Dalmatian daisy</name>
    <name type="synonym">Chrysanthemum cinerariifolium</name>
    <dbReference type="NCBI Taxonomy" id="118510"/>
    <lineage>
        <taxon>Eukaryota</taxon>
        <taxon>Viridiplantae</taxon>
        <taxon>Streptophyta</taxon>
        <taxon>Embryophyta</taxon>
        <taxon>Tracheophyta</taxon>
        <taxon>Spermatophyta</taxon>
        <taxon>Magnoliopsida</taxon>
        <taxon>eudicotyledons</taxon>
        <taxon>Gunneridae</taxon>
        <taxon>Pentapetalae</taxon>
        <taxon>asterids</taxon>
        <taxon>campanulids</taxon>
        <taxon>Asterales</taxon>
        <taxon>Asteraceae</taxon>
        <taxon>Asteroideae</taxon>
        <taxon>Anthemideae</taxon>
        <taxon>Anthemidinae</taxon>
        <taxon>Tanacetum</taxon>
    </lineage>
</organism>